<sequence length="148" mass="15646">MRTFVHLVLFACAVAIAAGTFGPLVGSVEARDVQFADLRDGFAAEQTLDQIAGQNTSIQSSLAIFLLVIAAVVLLAALFGSRAIGWIGVLAGLVVLGAVGWRLDERFGDQLRDDYRDLLSGAWGLYAIGGGLLIALLALLVPRERAVH</sequence>
<organism evidence="3 4">
    <name type="scientific">Nocardia mexicana</name>
    <dbReference type="NCBI Taxonomy" id="279262"/>
    <lineage>
        <taxon>Bacteria</taxon>
        <taxon>Bacillati</taxon>
        <taxon>Actinomycetota</taxon>
        <taxon>Actinomycetes</taxon>
        <taxon>Mycobacteriales</taxon>
        <taxon>Nocardiaceae</taxon>
        <taxon>Nocardia</taxon>
    </lineage>
</organism>
<feature type="signal peptide" evidence="2">
    <location>
        <begin position="1"/>
        <end position="17"/>
    </location>
</feature>
<keyword evidence="1" id="KW-0472">Membrane</keyword>
<reference evidence="3 4" key="1">
    <citation type="submission" date="2018-07" db="EMBL/GenBank/DDBJ databases">
        <title>Genomic Encyclopedia of Type Strains, Phase IV (KMG-IV): sequencing the most valuable type-strain genomes for metagenomic binning, comparative biology and taxonomic classification.</title>
        <authorList>
            <person name="Goeker M."/>
        </authorList>
    </citation>
    <scope>NUCLEOTIDE SEQUENCE [LARGE SCALE GENOMIC DNA]</scope>
    <source>
        <strain evidence="3 4">DSM 44952</strain>
    </source>
</reference>
<feature type="transmembrane region" description="Helical" evidence="1">
    <location>
        <begin position="86"/>
        <end position="103"/>
    </location>
</feature>
<keyword evidence="1" id="KW-0812">Transmembrane</keyword>
<feature type="chain" id="PRO_5039708306" description="Membrane protein YphA (DoxX/SURF4 family)" evidence="2">
    <location>
        <begin position="18"/>
        <end position="148"/>
    </location>
</feature>
<keyword evidence="1" id="KW-1133">Transmembrane helix</keyword>
<evidence type="ECO:0000313" key="4">
    <source>
        <dbReference type="Proteomes" id="UP000255355"/>
    </source>
</evidence>
<protein>
    <recommendedName>
        <fullName evidence="5">Membrane protein YphA (DoxX/SURF4 family)</fullName>
    </recommendedName>
</protein>
<evidence type="ECO:0008006" key="5">
    <source>
        <dbReference type="Google" id="ProtNLM"/>
    </source>
</evidence>
<proteinExistence type="predicted"/>
<dbReference type="Proteomes" id="UP000255355">
    <property type="component" value="Unassembled WGS sequence"/>
</dbReference>
<feature type="transmembrane region" description="Helical" evidence="1">
    <location>
        <begin position="58"/>
        <end position="79"/>
    </location>
</feature>
<keyword evidence="4" id="KW-1185">Reference proteome</keyword>
<feature type="transmembrane region" description="Helical" evidence="1">
    <location>
        <begin position="123"/>
        <end position="141"/>
    </location>
</feature>
<dbReference type="RefSeq" id="WP_068029882.1">
    <property type="nucleotide sequence ID" value="NZ_QQAZ01000007.1"/>
</dbReference>
<accession>A0A370H1K4</accession>
<evidence type="ECO:0000256" key="2">
    <source>
        <dbReference type="SAM" id="SignalP"/>
    </source>
</evidence>
<dbReference type="STRING" id="1210089.GCA_001613165_06966"/>
<dbReference type="EMBL" id="QQAZ01000007">
    <property type="protein sequence ID" value="RDI49403.1"/>
    <property type="molecule type" value="Genomic_DNA"/>
</dbReference>
<evidence type="ECO:0000256" key="1">
    <source>
        <dbReference type="SAM" id="Phobius"/>
    </source>
</evidence>
<dbReference type="OrthoDB" id="4570892at2"/>
<gene>
    <name evidence="3" type="ORF">DFR68_107531</name>
</gene>
<comment type="caution">
    <text evidence="3">The sequence shown here is derived from an EMBL/GenBank/DDBJ whole genome shotgun (WGS) entry which is preliminary data.</text>
</comment>
<name>A0A370H1K4_9NOCA</name>
<dbReference type="AlphaFoldDB" id="A0A370H1K4"/>
<evidence type="ECO:0000313" key="3">
    <source>
        <dbReference type="EMBL" id="RDI49403.1"/>
    </source>
</evidence>
<keyword evidence="2" id="KW-0732">Signal</keyword>